<reference evidence="2" key="1">
    <citation type="submission" date="2018-05" db="EMBL/GenBank/DDBJ databases">
        <authorList>
            <person name="Lanie J.A."/>
            <person name="Ng W.-L."/>
            <person name="Kazmierczak K.M."/>
            <person name="Andrzejewski T.M."/>
            <person name="Davidsen T.M."/>
            <person name="Wayne K.J."/>
            <person name="Tettelin H."/>
            <person name="Glass J.I."/>
            <person name="Rusch D."/>
            <person name="Podicherti R."/>
            <person name="Tsui H.-C.T."/>
            <person name="Winkler M.E."/>
        </authorList>
    </citation>
    <scope>NUCLEOTIDE SEQUENCE</scope>
</reference>
<name>A0A381QBL0_9ZZZZ</name>
<dbReference type="SUPFAM" id="SSF54106">
    <property type="entry name" value="LysM domain"/>
    <property type="match status" value="3"/>
</dbReference>
<dbReference type="GO" id="GO:0016020">
    <property type="term" value="C:membrane"/>
    <property type="evidence" value="ECO:0007669"/>
    <property type="project" value="InterPro"/>
</dbReference>
<dbReference type="PROSITE" id="PS51257">
    <property type="entry name" value="PROKAR_LIPOPROTEIN"/>
    <property type="match status" value="1"/>
</dbReference>
<feature type="domain" description="LysM" evidence="1">
    <location>
        <begin position="324"/>
        <end position="367"/>
    </location>
</feature>
<dbReference type="CDD" id="cd00118">
    <property type="entry name" value="LysM"/>
    <property type="match status" value="3"/>
</dbReference>
<dbReference type="InterPro" id="IPR018392">
    <property type="entry name" value="LysM"/>
</dbReference>
<feature type="domain" description="LysM" evidence="1">
    <location>
        <begin position="445"/>
        <end position="489"/>
    </location>
</feature>
<dbReference type="CDD" id="cd16894">
    <property type="entry name" value="MltD-like"/>
    <property type="match status" value="1"/>
</dbReference>
<evidence type="ECO:0000313" key="2">
    <source>
        <dbReference type="EMBL" id="SUZ76244.1"/>
    </source>
</evidence>
<dbReference type="InterPro" id="IPR000189">
    <property type="entry name" value="Transglyc_AS"/>
</dbReference>
<dbReference type="Pfam" id="PF01464">
    <property type="entry name" value="SLT"/>
    <property type="match status" value="1"/>
</dbReference>
<dbReference type="GO" id="GO:0008932">
    <property type="term" value="F:lytic endotransglycosylase activity"/>
    <property type="evidence" value="ECO:0007669"/>
    <property type="project" value="TreeGrafter"/>
</dbReference>
<dbReference type="InterPro" id="IPR008258">
    <property type="entry name" value="Transglycosylase_SLT_dom_1"/>
</dbReference>
<dbReference type="AlphaFoldDB" id="A0A381QBL0"/>
<dbReference type="SMART" id="SM00257">
    <property type="entry name" value="LysM"/>
    <property type="match status" value="3"/>
</dbReference>
<dbReference type="PROSITE" id="PS51782">
    <property type="entry name" value="LYSM"/>
    <property type="match status" value="3"/>
</dbReference>
<accession>A0A381QBL0</accession>
<dbReference type="InterPro" id="IPR023346">
    <property type="entry name" value="Lysozyme-like_dom_sf"/>
</dbReference>
<dbReference type="SUPFAM" id="SSF53955">
    <property type="entry name" value="Lysozyme-like"/>
    <property type="match status" value="1"/>
</dbReference>
<dbReference type="PANTHER" id="PTHR33734:SF22">
    <property type="entry name" value="MEMBRANE-BOUND LYTIC MUREIN TRANSGLYCOSYLASE D"/>
    <property type="match status" value="1"/>
</dbReference>
<organism evidence="2">
    <name type="scientific">marine metagenome</name>
    <dbReference type="NCBI Taxonomy" id="408172"/>
    <lineage>
        <taxon>unclassified sequences</taxon>
        <taxon>metagenomes</taxon>
        <taxon>ecological metagenomes</taxon>
    </lineage>
</organism>
<protein>
    <recommendedName>
        <fullName evidence="1">LysM domain-containing protein</fullName>
    </recommendedName>
</protein>
<dbReference type="Pfam" id="PF01476">
    <property type="entry name" value="LysM"/>
    <property type="match status" value="3"/>
</dbReference>
<dbReference type="EMBL" id="UINC01001271">
    <property type="protein sequence ID" value="SUZ76244.1"/>
    <property type="molecule type" value="Genomic_DNA"/>
</dbReference>
<gene>
    <name evidence="2" type="ORF">METZ01_LOCUS29098</name>
</gene>
<proteinExistence type="predicted"/>
<dbReference type="InterPro" id="IPR036779">
    <property type="entry name" value="LysM_dom_sf"/>
</dbReference>
<dbReference type="Gene3D" id="1.10.530.10">
    <property type="match status" value="1"/>
</dbReference>
<dbReference type="GO" id="GO:0000270">
    <property type="term" value="P:peptidoglycan metabolic process"/>
    <property type="evidence" value="ECO:0007669"/>
    <property type="project" value="InterPro"/>
</dbReference>
<evidence type="ECO:0000259" key="1">
    <source>
        <dbReference type="PROSITE" id="PS51782"/>
    </source>
</evidence>
<sequence length="497" mass="56366">MSKRISILIFGFLIGCVNLESKNLVLVDNNDLAATSPNIVEVAIDREPFDLWERIRDDLTFAIPESYEDTDRYRNRFVKNQHAVNRLSKSGQRYLFHTVKRAEELGVPVELALLPFVESEFDPYAQSLYGATGIWQFLPATGREWGLKTNWWYDGKRDVIASTEAALNFLIYLHQKFDNDWLLAIAAYNAGPARVNRAIRENKRKGMATDFWSLRLPKETSAYVPKLLVLCELIKDPSGFGVTLPSIANRPYFTKIETPGQVDLMQAADLAGMTPEAIYELNPGFSQWATDPSGPHYLLLPTGVADRFLIQLSSLEEVELVQWDRYKIKRGDTLTGIAKQYSIEVPVLMEINQMDSDIIYASQEIMVPRGPAWAKTFVPKARTYEVVKGDTFWGISKKFGVTIQDISLWNDLGLTTPLQIGQEIKIFSKYERVRGKTPNKKTRTLLYPVKSGDTLSRIGARFGIGVKELQKWNELKSPERIYPGQVIKIILEAGVDS</sequence>
<dbReference type="Gene3D" id="3.10.350.10">
    <property type="entry name" value="LysM domain"/>
    <property type="match status" value="3"/>
</dbReference>
<feature type="domain" description="LysM" evidence="1">
    <location>
        <begin position="382"/>
        <end position="426"/>
    </location>
</feature>
<dbReference type="PROSITE" id="PS00922">
    <property type="entry name" value="TRANSGLYCOSYLASE"/>
    <property type="match status" value="1"/>
</dbReference>
<dbReference type="PANTHER" id="PTHR33734">
    <property type="entry name" value="LYSM DOMAIN-CONTAINING GPI-ANCHORED PROTEIN 2"/>
    <property type="match status" value="1"/>
</dbReference>